<gene>
    <name evidence="2" type="ORF">BT62DRAFT_1004095</name>
</gene>
<proteinExistence type="predicted"/>
<evidence type="ECO:0000313" key="3">
    <source>
        <dbReference type="Proteomes" id="UP000812287"/>
    </source>
</evidence>
<accession>A0A9P7VY15</accession>
<evidence type="ECO:0000256" key="1">
    <source>
        <dbReference type="SAM" id="MobiDB-lite"/>
    </source>
</evidence>
<sequence length="181" mass="20271">MSPSSRYHSPNRTSTSLSHSVLSYLDPPPRPDSQLLRVPGAPGSWLDIEDELRFSLDHAPSGVIMSTRNRTFTSMSRDLPDSPVSPFRPAKTPDAIELIWSHLSGEKVAPCLRKAHEEDFEGRISPPLSDISNHFSGLQYMRIPFLVFILEAHEYQYRCRHCAIPVAFATTSLDPQSVANL</sequence>
<organism evidence="2 3">
    <name type="scientific">Guyanagaster necrorhizus</name>
    <dbReference type="NCBI Taxonomy" id="856835"/>
    <lineage>
        <taxon>Eukaryota</taxon>
        <taxon>Fungi</taxon>
        <taxon>Dikarya</taxon>
        <taxon>Basidiomycota</taxon>
        <taxon>Agaricomycotina</taxon>
        <taxon>Agaricomycetes</taxon>
        <taxon>Agaricomycetidae</taxon>
        <taxon>Agaricales</taxon>
        <taxon>Marasmiineae</taxon>
        <taxon>Physalacriaceae</taxon>
        <taxon>Guyanagaster</taxon>
    </lineage>
</organism>
<dbReference type="RefSeq" id="XP_043041804.1">
    <property type="nucleotide sequence ID" value="XM_043177002.1"/>
</dbReference>
<dbReference type="EMBL" id="MU250530">
    <property type="protein sequence ID" value="KAG7448304.1"/>
    <property type="molecule type" value="Genomic_DNA"/>
</dbReference>
<reference evidence="2" key="1">
    <citation type="submission" date="2020-11" db="EMBL/GenBank/DDBJ databases">
        <title>Adaptations for nitrogen fixation in a non-lichenized fungal sporocarp promotes dispersal by wood-feeding termites.</title>
        <authorList>
            <consortium name="DOE Joint Genome Institute"/>
            <person name="Koch R.A."/>
            <person name="Yoon G."/>
            <person name="Arayal U."/>
            <person name="Lail K."/>
            <person name="Amirebrahimi M."/>
            <person name="Labutti K."/>
            <person name="Lipzen A."/>
            <person name="Riley R."/>
            <person name="Barry K."/>
            <person name="Henrissat B."/>
            <person name="Grigoriev I.V."/>
            <person name="Herr J.R."/>
            <person name="Aime M.C."/>
        </authorList>
    </citation>
    <scope>NUCLEOTIDE SEQUENCE</scope>
    <source>
        <strain evidence="2">MCA 3950</strain>
    </source>
</reference>
<dbReference type="Proteomes" id="UP000812287">
    <property type="component" value="Unassembled WGS sequence"/>
</dbReference>
<feature type="compositionally biased region" description="Polar residues" evidence="1">
    <location>
        <begin position="1"/>
        <end position="21"/>
    </location>
</feature>
<keyword evidence="3" id="KW-1185">Reference proteome</keyword>
<feature type="region of interest" description="Disordered" evidence="1">
    <location>
        <begin position="1"/>
        <end position="33"/>
    </location>
</feature>
<protein>
    <submittedName>
        <fullName evidence="2">Uncharacterized protein</fullName>
    </submittedName>
</protein>
<dbReference type="AlphaFoldDB" id="A0A9P7VY15"/>
<dbReference type="GeneID" id="66099289"/>
<comment type="caution">
    <text evidence="2">The sequence shown here is derived from an EMBL/GenBank/DDBJ whole genome shotgun (WGS) entry which is preliminary data.</text>
</comment>
<name>A0A9P7VY15_9AGAR</name>
<evidence type="ECO:0000313" key="2">
    <source>
        <dbReference type="EMBL" id="KAG7448304.1"/>
    </source>
</evidence>